<reference evidence="2 3" key="1">
    <citation type="submission" date="2018-09" db="EMBL/GenBank/DDBJ databases">
        <authorList>
            <person name="Zhu H."/>
        </authorList>
    </citation>
    <scope>NUCLEOTIDE SEQUENCE [LARGE SCALE GENOMIC DNA]</scope>
    <source>
        <strain evidence="2 3">K2S05-167</strain>
    </source>
</reference>
<comment type="caution">
    <text evidence="2">The sequence shown here is derived from an EMBL/GenBank/DDBJ whole genome shotgun (WGS) entry which is preliminary data.</text>
</comment>
<dbReference type="EMBL" id="QYUJ01000014">
    <property type="protein sequence ID" value="RJF73269.1"/>
    <property type="molecule type" value="Genomic_DNA"/>
</dbReference>
<evidence type="ECO:0000259" key="1">
    <source>
        <dbReference type="Pfam" id="PF01909"/>
    </source>
</evidence>
<dbReference type="RefSeq" id="WP_119766003.1">
    <property type="nucleotide sequence ID" value="NZ_QYUJ01000014.1"/>
</dbReference>
<gene>
    <name evidence="2" type="ORF">D3875_18645</name>
</gene>
<dbReference type="Pfam" id="PF01909">
    <property type="entry name" value="NTP_transf_2"/>
    <property type="match status" value="1"/>
</dbReference>
<proteinExistence type="predicted"/>
<evidence type="ECO:0000313" key="2">
    <source>
        <dbReference type="EMBL" id="RJF73269.1"/>
    </source>
</evidence>
<keyword evidence="2" id="KW-0808">Transferase</keyword>
<dbReference type="Gene3D" id="3.30.460.10">
    <property type="entry name" value="Beta Polymerase, domain 2"/>
    <property type="match status" value="1"/>
</dbReference>
<dbReference type="InterPro" id="IPR002934">
    <property type="entry name" value="Polymerase_NTP_transf_dom"/>
</dbReference>
<organism evidence="2 3">
    <name type="scientific">Deinococcus cavernae</name>
    <dbReference type="NCBI Taxonomy" id="2320857"/>
    <lineage>
        <taxon>Bacteria</taxon>
        <taxon>Thermotogati</taxon>
        <taxon>Deinococcota</taxon>
        <taxon>Deinococci</taxon>
        <taxon>Deinococcales</taxon>
        <taxon>Deinococcaceae</taxon>
        <taxon>Deinococcus</taxon>
    </lineage>
</organism>
<keyword evidence="3" id="KW-1185">Reference proteome</keyword>
<dbReference type="OrthoDB" id="7375008at2"/>
<dbReference type="SUPFAM" id="SSF81301">
    <property type="entry name" value="Nucleotidyltransferase"/>
    <property type="match status" value="1"/>
</dbReference>
<accession>A0A418VB41</accession>
<dbReference type="AlphaFoldDB" id="A0A418VB41"/>
<dbReference type="InterPro" id="IPR043519">
    <property type="entry name" value="NT_sf"/>
</dbReference>
<dbReference type="GO" id="GO:0016779">
    <property type="term" value="F:nucleotidyltransferase activity"/>
    <property type="evidence" value="ECO:0007669"/>
    <property type="project" value="InterPro"/>
</dbReference>
<dbReference type="SUPFAM" id="SSF81631">
    <property type="entry name" value="PAP/OAS1 substrate-binding domain"/>
    <property type="match status" value="1"/>
</dbReference>
<evidence type="ECO:0000313" key="3">
    <source>
        <dbReference type="Proteomes" id="UP000286287"/>
    </source>
</evidence>
<feature type="domain" description="Polymerase nucleotidyl transferase" evidence="1">
    <location>
        <begin position="31"/>
        <end position="61"/>
    </location>
</feature>
<dbReference type="CDD" id="cd05403">
    <property type="entry name" value="NT_KNTase_like"/>
    <property type="match status" value="1"/>
</dbReference>
<protein>
    <submittedName>
        <fullName evidence="2">Nucleotidyltransferase domain-containing protein</fullName>
    </submittedName>
</protein>
<dbReference type="Proteomes" id="UP000286287">
    <property type="component" value="Unassembled WGS sequence"/>
</dbReference>
<sequence length="274" mass="30357">MSEDGRRELEQARDEFLQRLTEKAQPDPRFLTVWLEGSLGRGKADRYSDVDVHVLLKEKSDVPDWEAWLGELRPLVLFNLMFSGAMVNAMTTDALRIDLWPHVGLSISLDAQKVKVLHAHPGVILPGGTAPRPTPEAAGARALSVISEFWRCLSLLPAVIGRGEWLVAFQGLSVELGLVTELLMLEAGAVRDRGVKNLNAYLPHDLREALERAVLPPAMTPPHLARAHLHLTEIVKIHGRQAAQALDFPYPAALEETVMHYVHAELARLKITPA</sequence>
<name>A0A418VB41_9DEIO</name>